<proteinExistence type="predicted"/>
<evidence type="ECO:0000313" key="1">
    <source>
        <dbReference type="EMBL" id="SLN12053.1"/>
    </source>
</evidence>
<sequence>MTNVIATDPVHLAPAIVIATAAALSASAYPQDMETPVKASRHFTPELQIPKETRSQISATLQLEKDATQPEAPGHLSN</sequence>
<dbReference type="AlphaFoldDB" id="A0A1X6Y6M6"/>
<protein>
    <submittedName>
        <fullName evidence="1">Uncharacterized protein</fullName>
    </submittedName>
</protein>
<dbReference type="Proteomes" id="UP000193570">
    <property type="component" value="Unassembled WGS sequence"/>
</dbReference>
<dbReference type="EMBL" id="FWFK01000001">
    <property type="protein sequence ID" value="SLN12053.1"/>
    <property type="molecule type" value="Genomic_DNA"/>
</dbReference>
<dbReference type="RefSeq" id="WP_143535012.1">
    <property type="nucleotide sequence ID" value="NZ_FWFK01000001.1"/>
</dbReference>
<keyword evidence="2" id="KW-1185">Reference proteome</keyword>
<evidence type="ECO:0000313" key="2">
    <source>
        <dbReference type="Proteomes" id="UP000193570"/>
    </source>
</evidence>
<name>A0A1X6Y6M6_9RHOB</name>
<accession>A0A1X6Y6M6</accession>
<gene>
    <name evidence="1" type="ORF">ROJ8625_00304</name>
</gene>
<organism evidence="1 2">
    <name type="scientific">Roseivivax jejudonensis</name>
    <dbReference type="NCBI Taxonomy" id="1529041"/>
    <lineage>
        <taxon>Bacteria</taxon>
        <taxon>Pseudomonadati</taxon>
        <taxon>Pseudomonadota</taxon>
        <taxon>Alphaproteobacteria</taxon>
        <taxon>Rhodobacterales</taxon>
        <taxon>Roseobacteraceae</taxon>
        <taxon>Roseivivax</taxon>
    </lineage>
</organism>
<reference evidence="1 2" key="1">
    <citation type="submission" date="2017-03" db="EMBL/GenBank/DDBJ databases">
        <authorList>
            <person name="Afonso C.L."/>
            <person name="Miller P.J."/>
            <person name="Scott M.A."/>
            <person name="Spackman E."/>
            <person name="Goraichik I."/>
            <person name="Dimitrov K.M."/>
            <person name="Suarez D.L."/>
            <person name="Swayne D.E."/>
        </authorList>
    </citation>
    <scope>NUCLEOTIDE SEQUENCE [LARGE SCALE GENOMIC DNA]</scope>
    <source>
        <strain evidence="1 2">CECT 8625</strain>
    </source>
</reference>